<evidence type="ECO:0000313" key="1">
    <source>
        <dbReference type="EMBL" id="CAH1565644.1"/>
    </source>
</evidence>
<evidence type="ECO:0000313" key="2">
    <source>
        <dbReference type="Proteomes" id="UP001295462"/>
    </source>
</evidence>
<organism evidence="1 2">
    <name type="scientific">Vibrio jasicida</name>
    <dbReference type="NCBI Taxonomy" id="766224"/>
    <lineage>
        <taxon>Bacteria</taxon>
        <taxon>Pseudomonadati</taxon>
        <taxon>Pseudomonadota</taxon>
        <taxon>Gammaproteobacteria</taxon>
        <taxon>Vibrionales</taxon>
        <taxon>Vibrionaceae</taxon>
        <taxon>Vibrio</taxon>
    </lineage>
</organism>
<name>A0AAU9QDL1_9VIBR</name>
<reference evidence="1" key="1">
    <citation type="submission" date="2022-01" db="EMBL/GenBank/DDBJ databases">
        <authorList>
            <person name="Lagorce A."/>
        </authorList>
    </citation>
    <scope>NUCLEOTIDE SEQUENCE</scope>
    <source>
        <strain evidence="1">Th15_F1_A12</strain>
    </source>
</reference>
<comment type="caution">
    <text evidence="1">The sequence shown here is derived from an EMBL/GenBank/DDBJ whole genome shotgun (WGS) entry which is preliminary data.</text>
</comment>
<evidence type="ECO:0008006" key="3">
    <source>
        <dbReference type="Google" id="ProtNLM"/>
    </source>
</evidence>
<protein>
    <recommendedName>
        <fullName evidence="3">Transposase</fullName>
    </recommendedName>
</protein>
<accession>A0AAU9QDL1</accession>
<dbReference type="AlphaFoldDB" id="A0AAU9QDL1"/>
<dbReference type="Proteomes" id="UP001295462">
    <property type="component" value="Unassembled WGS sequence"/>
</dbReference>
<dbReference type="EMBL" id="CAKMUD010000001">
    <property type="protein sequence ID" value="CAH1565644.1"/>
    <property type="molecule type" value="Genomic_DNA"/>
</dbReference>
<gene>
    <name evidence="1" type="ORF">THF1A12_10398</name>
</gene>
<proteinExistence type="predicted"/>
<sequence>MKYENLSIERFFYILDLLFASASRGTTDEKKPRRKFIWADTNIGVNKKKQQYNNQKETSLTA</sequence>